<evidence type="ECO:0008006" key="4">
    <source>
        <dbReference type="Google" id="ProtNLM"/>
    </source>
</evidence>
<gene>
    <name evidence="2" type="ORF">SASPL_130403</name>
</gene>
<name>A0A8X8ZJL5_SALSN</name>
<protein>
    <recommendedName>
        <fullName evidence="4">Myb/SANT-like domain-containing protein</fullName>
    </recommendedName>
</protein>
<proteinExistence type="predicted"/>
<dbReference type="PANTHER" id="PTHR46250">
    <property type="entry name" value="MYB/SANT-LIKE DNA-BINDING DOMAIN PROTEIN-RELATED"/>
    <property type="match status" value="1"/>
</dbReference>
<feature type="compositionally biased region" description="Polar residues" evidence="1">
    <location>
        <begin position="212"/>
        <end position="223"/>
    </location>
</feature>
<dbReference type="Proteomes" id="UP000298416">
    <property type="component" value="Unassembled WGS sequence"/>
</dbReference>
<accession>A0A8X8ZJL5</accession>
<sequence length="339" mass="38302">MYTTFFVMSSFQKYAKTDFLYVCELQVIRQKGNDHGAIVQVDWDLTVVLVGSSRQKFRKGDRSRRMWTQREEEILAATLLELVARGWKSDNGFRAGYQTKYEDKSYGCLRNILARSGVGFSLDGDYKIDCTDDQWDQIVSADKDAKLMRSKSWPLWETWKLIFGKDRASGRGSEDLEAAATQMRSQLAGGSQCNENDYYPSFEDFIDPNSPVAGNTDVNDTSSGNGGKEASINKTSSGSRKKESSDVVLMEFLGNLHAETNARLEMISARIGYDFDIGKARQDVFEKLGTVEGLTLPQRYLWCNILGDKPQRLEVFMGMPANARLGYVLCLIDEYRKEG</sequence>
<evidence type="ECO:0000313" key="3">
    <source>
        <dbReference type="Proteomes" id="UP000298416"/>
    </source>
</evidence>
<evidence type="ECO:0000256" key="1">
    <source>
        <dbReference type="SAM" id="MobiDB-lite"/>
    </source>
</evidence>
<dbReference type="EMBL" id="PNBA02000011">
    <property type="protein sequence ID" value="KAG6407412.1"/>
    <property type="molecule type" value="Genomic_DNA"/>
</dbReference>
<dbReference type="PANTHER" id="PTHR46250:SF15">
    <property type="entry name" value="OS01G0523800 PROTEIN"/>
    <property type="match status" value="1"/>
</dbReference>
<reference evidence="2" key="1">
    <citation type="submission" date="2018-01" db="EMBL/GenBank/DDBJ databases">
        <authorList>
            <person name="Mao J.F."/>
        </authorList>
    </citation>
    <scope>NUCLEOTIDE SEQUENCE</scope>
    <source>
        <strain evidence="2">Huo1</strain>
        <tissue evidence="2">Leaf</tissue>
    </source>
</reference>
<keyword evidence="3" id="KW-1185">Reference proteome</keyword>
<feature type="region of interest" description="Disordered" evidence="1">
    <location>
        <begin position="210"/>
        <end position="239"/>
    </location>
</feature>
<dbReference type="AlphaFoldDB" id="A0A8X8ZJL5"/>
<comment type="caution">
    <text evidence="2">The sequence shown here is derived from an EMBL/GenBank/DDBJ whole genome shotgun (WGS) entry which is preliminary data.</text>
</comment>
<evidence type="ECO:0000313" key="2">
    <source>
        <dbReference type="EMBL" id="KAG6407412.1"/>
    </source>
</evidence>
<organism evidence="2">
    <name type="scientific">Salvia splendens</name>
    <name type="common">Scarlet sage</name>
    <dbReference type="NCBI Taxonomy" id="180675"/>
    <lineage>
        <taxon>Eukaryota</taxon>
        <taxon>Viridiplantae</taxon>
        <taxon>Streptophyta</taxon>
        <taxon>Embryophyta</taxon>
        <taxon>Tracheophyta</taxon>
        <taxon>Spermatophyta</taxon>
        <taxon>Magnoliopsida</taxon>
        <taxon>eudicotyledons</taxon>
        <taxon>Gunneridae</taxon>
        <taxon>Pentapetalae</taxon>
        <taxon>asterids</taxon>
        <taxon>lamiids</taxon>
        <taxon>Lamiales</taxon>
        <taxon>Lamiaceae</taxon>
        <taxon>Nepetoideae</taxon>
        <taxon>Mentheae</taxon>
        <taxon>Salviinae</taxon>
        <taxon>Salvia</taxon>
        <taxon>Salvia subgen. Calosphace</taxon>
        <taxon>core Calosphace</taxon>
    </lineage>
</organism>
<reference evidence="2" key="2">
    <citation type="submission" date="2020-08" db="EMBL/GenBank/DDBJ databases">
        <title>Plant Genome Project.</title>
        <authorList>
            <person name="Zhang R.-G."/>
        </authorList>
    </citation>
    <scope>NUCLEOTIDE SEQUENCE</scope>
    <source>
        <strain evidence="2">Huo1</strain>
        <tissue evidence="2">Leaf</tissue>
    </source>
</reference>